<dbReference type="PANTHER" id="PTHR46401:SF2">
    <property type="entry name" value="GLYCOSYLTRANSFERASE WBBK-RELATED"/>
    <property type="match status" value="1"/>
</dbReference>
<sequence length="322" mass="36720">MGSHLLVYDYDWWVLGQKAKIIQRFHPDLDIMSIKEITALTNKRGANYINTRYEQIATLGLGIAQILIRLHIRVDASQIGSYNYITKNHQTFREWQDVAKPNHSFSKQVMTKPDQLGAINPNLALEVKKQLPHKNVTYLRPFVDSDRFHPAATRQQPKEMVIGWVGNEHRKVKNYHTLYRAIVKAFRNHPHVTFVEATRSSPVQTHEMPGFYRNLDLLLITSSNEGGPAPALEAYACGVPVLSTNVGYVQAVAGPRNKSLILNSKNPKPFVKKIEELSKDQDLHASLKKEARDHIVNHFTVEKAIGVWLKTLFNVSPFFPKE</sequence>
<feature type="domain" description="Glycosyl transferase family 1" evidence="2">
    <location>
        <begin position="204"/>
        <end position="293"/>
    </location>
</feature>
<dbReference type="AlphaFoldDB" id="A0A1G8P259"/>
<dbReference type="RefSeq" id="WP_090398441.1">
    <property type="nucleotide sequence ID" value="NZ_FNEN01000007.1"/>
</dbReference>
<keyword evidence="4" id="KW-1185">Reference proteome</keyword>
<evidence type="ECO:0000259" key="2">
    <source>
        <dbReference type="Pfam" id="PF00534"/>
    </source>
</evidence>
<dbReference type="SUPFAM" id="SSF53756">
    <property type="entry name" value="UDP-Glycosyltransferase/glycogen phosphorylase"/>
    <property type="match status" value="1"/>
</dbReference>
<dbReference type="Gene3D" id="3.40.50.2000">
    <property type="entry name" value="Glycogen Phosphorylase B"/>
    <property type="match status" value="3"/>
</dbReference>
<dbReference type="PANTHER" id="PTHR46401">
    <property type="entry name" value="GLYCOSYLTRANSFERASE WBBK-RELATED"/>
    <property type="match status" value="1"/>
</dbReference>
<name>A0A1G8P259_9BACI</name>
<keyword evidence="1 3" id="KW-0808">Transferase</keyword>
<reference evidence="3 4" key="1">
    <citation type="submission" date="2016-10" db="EMBL/GenBank/DDBJ databases">
        <authorList>
            <person name="de Groot N.N."/>
        </authorList>
    </citation>
    <scope>NUCLEOTIDE SEQUENCE [LARGE SCALE GENOMIC DNA]</scope>
    <source>
        <strain evidence="3 4">DSM 21771</strain>
    </source>
</reference>
<proteinExistence type="predicted"/>
<dbReference type="Pfam" id="PF00534">
    <property type="entry name" value="Glycos_transf_1"/>
    <property type="match status" value="1"/>
</dbReference>
<dbReference type="Proteomes" id="UP000198853">
    <property type="component" value="Unassembled WGS sequence"/>
</dbReference>
<dbReference type="CDD" id="cd03801">
    <property type="entry name" value="GT4_PimA-like"/>
    <property type="match status" value="1"/>
</dbReference>
<evidence type="ECO:0000313" key="4">
    <source>
        <dbReference type="Proteomes" id="UP000198853"/>
    </source>
</evidence>
<protein>
    <submittedName>
        <fullName evidence="3">Glycosyltransferase involved in cell wall bisynthesis</fullName>
    </submittedName>
</protein>
<gene>
    <name evidence="3" type="ORF">SAMN04488123_107149</name>
</gene>
<dbReference type="GO" id="GO:0016757">
    <property type="term" value="F:glycosyltransferase activity"/>
    <property type="evidence" value="ECO:0007669"/>
    <property type="project" value="InterPro"/>
</dbReference>
<evidence type="ECO:0000256" key="1">
    <source>
        <dbReference type="ARBA" id="ARBA00022679"/>
    </source>
</evidence>
<organism evidence="3 4">
    <name type="scientific">Natribacillus halophilus</name>
    <dbReference type="NCBI Taxonomy" id="549003"/>
    <lineage>
        <taxon>Bacteria</taxon>
        <taxon>Bacillati</taxon>
        <taxon>Bacillota</taxon>
        <taxon>Bacilli</taxon>
        <taxon>Bacillales</taxon>
        <taxon>Bacillaceae</taxon>
        <taxon>Natribacillus</taxon>
    </lineage>
</organism>
<dbReference type="InterPro" id="IPR001296">
    <property type="entry name" value="Glyco_trans_1"/>
</dbReference>
<evidence type="ECO:0000313" key="3">
    <source>
        <dbReference type="EMBL" id="SDI86358.1"/>
    </source>
</evidence>
<dbReference type="GO" id="GO:0009103">
    <property type="term" value="P:lipopolysaccharide biosynthetic process"/>
    <property type="evidence" value="ECO:0007669"/>
    <property type="project" value="TreeGrafter"/>
</dbReference>
<accession>A0A1G8P259</accession>
<dbReference type="OrthoDB" id="9795068at2"/>
<dbReference type="EMBL" id="FNEN01000007">
    <property type="protein sequence ID" value="SDI86358.1"/>
    <property type="molecule type" value="Genomic_DNA"/>
</dbReference>